<dbReference type="GO" id="GO:0003677">
    <property type="term" value="F:DNA binding"/>
    <property type="evidence" value="ECO:0007669"/>
    <property type="project" value="InterPro"/>
</dbReference>
<accession>A0A6M8SNZ7</accession>
<sequence>MDYFCFESVECIGKPISVDFEKYENNIAYAIGHSLADYRKCVKNGQQEMANCFGVSIGQYRKYEAGIDVPKMHSAARWSATTGAPLPLLFKYTEYAKFFPPEELICRSYFNLIAKSNDKNFYSLLSLLSGKPEWSNCVAADDEALNFQQALDDVLTNYYFRVMKNFEAMRHFHNLSRGEMAHLLGVSAATYAKYASQAEKISISLLLYARAHVALSIDTNWAETGSTFYSLINKRRKDRTSVIEGLLQNLNKRNADNFQSMLSLFGEQHARIQQLQGALSNVPERIN</sequence>
<organism evidence="1 2">
    <name type="scientific">Deefgea piscis</name>
    <dbReference type="NCBI Taxonomy" id="2739061"/>
    <lineage>
        <taxon>Bacteria</taxon>
        <taxon>Pseudomonadati</taxon>
        <taxon>Pseudomonadota</taxon>
        <taxon>Betaproteobacteria</taxon>
        <taxon>Neisseriales</taxon>
        <taxon>Chitinibacteraceae</taxon>
        <taxon>Deefgea</taxon>
    </lineage>
</organism>
<dbReference type="KEGG" id="dee:HQN60_09575"/>
<dbReference type="AlphaFoldDB" id="A0A6M8SNZ7"/>
<dbReference type="CDD" id="cd00093">
    <property type="entry name" value="HTH_XRE"/>
    <property type="match status" value="1"/>
</dbReference>
<dbReference type="RefSeq" id="WP_173533428.1">
    <property type="nucleotide sequence ID" value="NZ_CP054143.1"/>
</dbReference>
<proteinExistence type="predicted"/>
<reference evidence="1 2" key="1">
    <citation type="submission" date="2020-05" db="EMBL/GenBank/DDBJ databases">
        <title>Complete genome sequence of Deefgea sp. D17.</title>
        <authorList>
            <person name="Bae J.-W."/>
            <person name="Han J.E."/>
        </authorList>
    </citation>
    <scope>NUCLEOTIDE SEQUENCE [LARGE SCALE GENOMIC DNA]</scope>
    <source>
        <strain evidence="1 2">D17</strain>
    </source>
</reference>
<dbReference type="InterPro" id="IPR010982">
    <property type="entry name" value="Lambda_DNA-bd_dom_sf"/>
</dbReference>
<keyword evidence="2" id="KW-1185">Reference proteome</keyword>
<dbReference type="EMBL" id="CP054143">
    <property type="protein sequence ID" value="QKJ66925.1"/>
    <property type="molecule type" value="Genomic_DNA"/>
</dbReference>
<protein>
    <submittedName>
        <fullName evidence="1">Uncharacterized protein</fullName>
    </submittedName>
</protein>
<evidence type="ECO:0000313" key="1">
    <source>
        <dbReference type="EMBL" id="QKJ66925.1"/>
    </source>
</evidence>
<dbReference type="Proteomes" id="UP000504844">
    <property type="component" value="Chromosome"/>
</dbReference>
<dbReference type="SUPFAM" id="SSF47413">
    <property type="entry name" value="lambda repressor-like DNA-binding domains"/>
    <property type="match status" value="2"/>
</dbReference>
<dbReference type="InterPro" id="IPR001387">
    <property type="entry name" value="Cro/C1-type_HTH"/>
</dbReference>
<gene>
    <name evidence="1" type="ORF">HQN60_09575</name>
</gene>
<evidence type="ECO:0000313" key="2">
    <source>
        <dbReference type="Proteomes" id="UP000504844"/>
    </source>
</evidence>
<name>A0A6M8SNZ7_9NEIS</name>